<gene>
    <name evidence="2" type="ORF">F4827_000717</name>
</gene>
<protein>
    <submittedName>
        <fullName evidence="2">Uncharacterized protein</fullName>
    </submittedName>
</protein>
<keyword evidence="3" id="KW-1185">Reference proteome</keyword>
<name>A0A7W9TSW4_9BURK</name>
<feature type="region of interest" description="Disordered" evidence="1">
    <location>
        <begin position="1"/>
        <end position="21"/>
    </location>
</feature>
<dbReference type="EMBL" id="JACHBW010000002">
    <property type="protein sequence ID" value="MBB6100891.1"/>
    <property type="molecule type" value="Genomic_DNA"/>
</dbReference>
<comment type="caution">
    <text evidence="2">The sequence shown here is derived from an EMBL/GenBank/DDBJ whole genome shotgun (WGS) entry which is preliminary data.</text>
</comment>
<evidence type="ECO:0000313" key="3">
    <source>
        <dbReference type="Proteomes" id="UP000571554"/>
    </source>
</evidence>
<dbReference type="RefSeq" id="WP_183721637.1">
    <property type="nucleotide sequence ID" value="NZ_JACHBW010000002.1"/>
</dbReference>
<accession>A0A7W9TSW4</accession>
<dbReference type="AlphaFoldDB" id="A0A7W9TSW4"/>
<organism evidence="2 3">
    <name type="scientific">Paraburkholderia bannensis</name>
    <dbReference type="NCBI Taxonomy" id="765414"/>
    <lineage>
        <taxon>Bacteria</taxon>
        <taxon>Pseudomonadati</taxon>
        <taxon>Pseudomonadota</taxon>
        <taxon>Betaproteobacteria</taxon>
        <taxon>Burkholderiales</taxon>
        <taxon>Burkholderiaceae</taxon>
        <taxon>Paraburkholderia</taxon>
    </lineage>
</organism>
<sequence length="78" mass="8438">MSERRTVGRKPSPEIDLARDVGHSSPLASTISAVSFEGLTITSSDGEPATLAVVDRDGRIVQVEAELLEKFTDWQTPL</sequence>
<evidence type="ECO:0000313" key="2">
    <source>
        <dbReference type="EMBL" id="MBB6100891.1"/>
    </source>
</evidence>
<dbReference type="Proteomes" id="UP000571554">
    <property type="component" value="Unassembled WGS sequence"/>
</dbReference>
<evidence type="ECO:0000256" key="1">
    <source>
        <dbReference type="SAM" id="MobiDB-lite"/>
    </source>
</evidence>
<reference evidence="2 3" key="1">
    <citation type="submission" date="2020-08" db="EMBL/GenBank/DDBJ databases">
        <title>Above-ground endophytic microbial communities from plants in different locations in the United States.</title>
        <authorList>
            <person name="Frank C."/>
        </authorList>
    </citation>
    <scope>NUCLEOTIDE SEQUENCE [LARGE SCALE GENOMIC DNA]</scope>
    <source>
        <strain evidence="2 3">WP4_2_2</strain>
    </source>
</reference>
<proteinExistence type="predicted"/>